<dbReference type="AlphaFoldDB" id="A0A377H3P5"/>
<dbReference type="GO" id="GO:0046294">
    <property type="term" value="P:formaldehyde catabolic process"/>
    <property type="evidence" value="ECO:0007669"/>
    <property type="project" value="TreeGrafter"/>
</dbReference>
<dbReference type="GO" id="GO:0005829">
    <property type="term" value="C:cytosol"/>
    <property type="evidence" value="ECO:0007669"/>
    <property type="project" value="TreeGrafter"/>
</dbReference>
<protein>
    <submittedName>
        <fullName evidence="4">S-(Hydroxymethyl)glutathione dehydrogenase</fullName>
        <ecNumber evidence="4">1.1.1.284</ecNumber>
    </submittedName>
</protein>
<evidence type="ECO:0000256" key="2">
    <source>
        <dbReference type="ARBA" id="ARBA00022833"/>
    </source>
</evidence>
<sequence length="100" mass="11163">MRSALECCHKGWGESIIIGVAPAGAEIRTRPFQLVTGRVWRSSAFGGVKGRSELPGIIDQYMKGEFALSDFITHTMPLEQINEAFELMHQGKSIRTVIHY</sequence>
<keyword evidence="3" id="KW-0520">NAD</keyword>
<proteinExistence type="predicted"/>
<dbReference type="Gene3D" id="3.90.180.10">
    <property type="entry name" value="Medium-chain alcohol dehydrogenases, catalytic domain"/>
    <property type="match status" value="1"/>
</dbReference>
<dbReference type="Proteomes" id="UP000254232">
    <property type="component" value="Unassembled WGS sequence"/>
</dbReference>
<keyword evidence="4" id="KW-0560">Oxidoreductase</keyword>
<dbReference type="PANTHER" id="PTHR43880:SF12">
    <property type="entry name" value="ALCOHOL DEHYDROGENASE CLASS-3"/>
    <property type="match status" value="1"/>
</dbReference>
<keyword evidence="1" id="KW-0479">Metal-binding</keyword>
<reference evidence="4 5" key="1">
    <citation type="submission" date="2018-06" db="EMBL/GenBank/DDBJ databases">
        <authorList>
            <consortium name="Pathogen Informatics"/>
            <person name="Doyle S."/>
        </authorList>
    </citation>
    <scope>NUCLEOTIDE SEQUENCE [LARGE SCALE GENOMIC DNA]</scope>
    <source>
        <strain evidence="4 5">NCTC11413</strain>
    </source>
</reference>
<organism evidence="4 5">
    <name type="scientific">Gallibacterium anatis</name>
    <dbReference type="NCBI Taxonomy" id="750"/>
    <lineage>
        <taxon>Bacteria</taxon>
        <taxon>Pseudomonadati</taxon>
        <taxon>Pseudomonadota</taxon>
        <taxon>Gammaproteobacteria</taxon>
        <taxon>Pasteurellales</taxon>
        <taxon>Pasteurellaceae</taxon>
        <taxon>Gallibacterium</taxon>
    </lineage>
</organism>
<dbReference type="GO" id="GO:0051903">
    <property type="term" value="F:S-(hydroxymethyl)glutathione dehydrogenase [NAD(P)+] activity"/>
    <property type="evidence" value="ECO:0007669"/>
    <property type="project" value="UniProtKB-EC"/>
</dbReference>
<dbReference type="SUPFAM" id="SSF51735">
    <property type="entry name" value="NAD(P)-binding Rossmann-fold domains"/>
    <property type="match status" value="1"/>
</dbReference>
<evidence type="ECO:0000313" key="5">
    <source>
        <dbReference type="Proteomes" id="UP000254232"/>
    </source>
</evidence>
<accession>A0A377H3P5</accession>
<dbReference type="Gene3D" id="3.40.50.720">
    <property type="entry name" value="NAD(P)-binding Rossmann-like Domain"/>
    <property type="match status" value="1"/>
</dbReference>
<dbReference type="InterPro" id="IPR011032">
    <property type="entry name" value="GroES-like_sf"/>
</dbReference>
<dbReference type="EC" id="1.1.1.284" evidence="4"/>
<dbReference type="EMBL" id="UGGZ01000001">
    <property type="protein sequence ID" value="STO37225.1"/>
    <property type="molecule type" value="Genomic_DNA"/>
</dbReference>
<evidence type="ECO:0000256" key="3">
    <source>
        <dbReference type="ARBA" id="ARBA00023027"/>
    </source>
</evidence>
<keyword evidence="2" id="KW-0862">Zinc</keyword>
<evidence type="ECO:0000313" key="4">
    <source>
        <dbReference type="EMBL" id="STO37225.1"/>
    </source>
</evidence>
<name>A0A377H3P5_9PAST</name>
<dbReference type="InterPro" id="IPR036291">
    <property type="entry name" value="NAD(P)-bd_dom_sf"/>
</dbReference>
<dbReference type="PANTHER" id="PTHR43880">
    <property type="entry name" value="ALCOHOL DEHYDROGENASE"/>
    <property type="match status" value="1"/>
</dbReference>
<gene>
    <name evidence="4" type="primary">frmA</name>
    <name evidence="4" type="ORF">NCTC11413_00324</name>
</gene>
<dbReference type="SUPFAM" id="SSF50129">
    <property type="entry name" value="GroES-like"/>
    <property type="match status" value="1"/>
</dbReference>
<dbReference type="GO" id="GO:0008270">
    <property type="term" value="F:zinc ion binding"/>
    <property type="evidence" value="ECO:0007669"/>
    <property type="project" value="TreeGrafter"/>
</dbReference>
<evidence type="ECO:0000256" key="1">
    <source>
        <dbReference type="ARBA" id="ARBA00022723"/>
    </source>
</evidence>